<dbReference type="EMBL" id="MDZA01000375">
    <property type="protein sequence ID" value="OGX86362.1"/>
    <property type="molecule type" value="Genomic_DNA"/>
</dbReference>
<proteinExistence type="predicted"/>
<name>A0A1G1T655_9BACT</name>
<sequence length="155" mass="18365">MSNLGPRVVYCPFTTRYLPVMARPKPLIHGLYGWTPAYGFRYVHPANRRAFEVLEPVGKLFEKVSEDEENEWLTLRYDEQQFLVRPELFQEIQRKPPFSFGDEVEEITPAPGQYRRFGLVSDVFWNEATDQATYQIVERKRKLPRVYEADELRFG</sequence>
<accession>A0A1G1T655</accession>
<comment type="caution">
    <text evidence="1">The sequence shown here is derived from an EMBL/GenBank/DDBJ whole genome shotgun (WGS) entry which is preliminary data.</text>
</comment>
<dbReference type="Proteomes" id="UP000177506">
    <property type="component" value="Unassembled WGS sequence"/>
</dbReference>
<organism evidence="1 2">
    <name type="scientific">Hymenobacter coccineus</name>
    <dbReference type="NCBI Taxonomy" id="1908235"/>
    <lineage>
        <taxon>Bacteria</taxon>
        <taxon>Pseudomonadati</taxon>
        <taxon>Bacteroidota</taxon>
        <taxon>Cytophagia</taxon>
        <taxon>Cytophagales</taxon>
        <taxon>Hymenobacteraceae</taxon>
        <taxon>Hymenobacter</taxon>
    </lineage>
</organism>
<dbReference type="AlphaFoldDB" id="A0A1G1T655"/>
<evidence type="ECO:0000313" key="2">
    <source>
        <dbReference type="Proteomes" id="UP000177506"/>
    </source>
</evidence>
<reference evidence="1 2" key="1">
    <citation type="submission" date="2016-08" db="EMBL/GenBank/DDBJ databases">
        <title>Hymenobacter coccineus sp. nov., Hymenobacter lapidarius sp. nov. and Hymenobacter glacialis sp. nov., isolated from Antarctic soil.</title>
        <authorList>
            <person name="Sedlacek I."/>
            <person name="Kralova S."/>
            <person name="Kyrova K."/>
            <person name="Maslanova I."/>
            <person name="Stankova E."/>
            <person name="Vrbovska V."/>
            <person name="Nemec M."/>
            <person name="Bartak M."/>
            <person name="Svec P."/>
            <person name="Busse H.-J."/>
            <person name="Pantucek R."/>
        </authorList>
    </citation>
    <scope>NUCLEOTIDE SEQUENCE [LARGE SCALE GENOMIC DNA]</scope>
    <source>
        <strain evidence="1 2">CCM 8649</strain>
    </source>
</reference>
<protein>
    <submittedName>
        <fullName evidence="1">Uncharacterized protein</fullName>
    </submittedName>
</protein>
<dbReference type="Pfam" id="PF22283">
    <property type="entry name" value="DUF6960"/>
    <property type="match status" value="1"/>
</dbReference>
<evidence type="ECO:0000313" key="1">
    <source>
        <dbReference type="EMBL" id="OGX86362.1"/>
    </source>
</evidence>
<dbReference type="InterPro" id="IPR053804">
    <property type="entry name" value="DUF6960"/>
</dbReference>
<gene>
    <name evidence="1" type="ORF">BEN49_10945</name>
</gene>
<keyword evidence="2" id="KW-1185">Reference proteome</keyword>